<keyword evidence="4" id="KW-1185">Reference proteome</keyword>
<evidence type="ECO:0000313" key="3">
    <source>
        <dbReference type="EMBL" id="CAL5985161.1"/>
    </source>
</evidence>
<name>A0AA86UCM6_9EUKA</name>
<evidence type="ECO:0000313" key="4">
    <source>
        <dbReference type="Proteomes" id="UP001642409"/>
    </source>
</evidence>
<sequence>MITIFASLQITCFQPYSNFVYDGLKKQGTLTVAPLVFKDDNQFRLCRTLQELTFQAYITTQHGFVLESTLISYDTGKSYQIAVTCSGDAATQLLCQNSAKSSQQAVFDLQFKGVDTKITQTIASYNVNIYNHNSCILSGAVSFKSSEQKLTFTGTRSGCDLSDTMVNDPAATESAAVMELSIFDGITNETKMVSKNILTELLATVNHHLIVVFDCSLMGEKCVQVFNVFDLTKTYIVSANVKLLTFKRLFDNKQYYLQQIVDINHIVSTNYPNCYQEIFATIQQTGVSLKLNRNVNIQCDIPEQTKLYQIDIGITGETTQYVIQKNQSEFSFSESEVVIKCETQECFDQLKILAEDLETTIVYQITFLDQSDNQIDYYMSTAQQPPKCVTQLTAQVSDTQLCLTPTVIIDTSTCDLLIPKRIPLHVRLYSGADLVLNLQAFDVFNIQKQFCLPCPECASLGSQIDQLQSSVDAKSLVSIQTQYYFIDSFLVTKTVESEWVAASICFGMLAVTLIIVVVAYVKM</sequence>
<dbReference type="EMBL" id="CAXDID020000018">
    <property type="protein sequence ID" value="CAL5985161.1"/>
    <property type="molecule type" value="Genomic_DNA"/>
</dbReference>
<dbReference type="Proteomes" id="UP001642409">
    <property type="component" value="Unassembled WGS sequence"/>
</dbReference>
<comment type="caution">
    <text evidence="2">The sequence shown here is derived from an EMBL/GenBank/DDBJ whole genome shotgun (WGS) entry which is preliminary data.</text>
</comment>
<keyword evidence="1" id="KW-1133">Transmembrane helix</keyword>
<evidence type="ECO:0000313" key="2">
    <source>
        <dbReference type="EMBL" id="CAI9952720.1"/>
    </source>
</evidence>
<organism evidence="2">
    <name type="scientific">Hexamita inflata</name>
    <dbReference type="NCBI Taxonomy" id="28002"/>
    <lineage>
        <taxon>Eukaryota</taxon>
        <taxon>Metamonada</taxon>
        <taxon>Diplomonadida</taxon>
        <taxon>Hexamitidae</taxon>
        <taxon>Hexamitinae</taxon>
        <taxon>Hexamita</taxon>
    </lineage>
</organism>
<keyword evidence="1" id="KW-0472">Membrane</keyword>
<gene>
    <name evidence="2" type="ORF">HINF_LOCUS40365</name>
    <name evidence="3" type="ORF">HINF_LOCUS8622</name>
</gene>
<evidence type="ECO:0000256" key="1">
    <source>
        <dbReference type="SAM" id="Phobius"/>
    </source>
</evidence>
<feature type="transmembrane region" description="Helical" evidence="1">
    <location>
        <begin position="499"/>
        <end position="521"/>
    </location>
</feature>
<protein>
    <submittedName>
        <fullName evidence="2">Uncharacterized protein</fullName>
    </submittedName>
</protein>
<accession>A0AA86UCM6</accession>
<dbReference type="EMBL" id="CATOUU010000834">
    <property type="protein sequence ID" value="CAI9952720.1"/>
    <property type="molecule type" value="Genomic_DNA"/>
</dbReference>
<proteinExistence type="predicted"/>
<dbReference type="AlphaFoldDB" id="A0AA86UCM6"/>
<keyword evidence="1" id="KW-0812">Transmembrane</keyword>
<reference evidence="3 4" key="2">
    <citation type="submission" date="2024-07" db="EMBL/GenBank/DDBJ databases">
        <authorList>
            <person name="Akdeniz Z."/>
        </authorList>
    </citation>
    <scope>NUCLEOTIDE SEQUENCE [LARGE SCALE GENOMIC DNA]</scope>
</reference>
<reference evidence="2" key="1">
    <citation type="submission" date="2023-06" db="EMBL/GenBank/DDBJ databases">
        <authorList>
            <person name="Kurt Z."/>
        </authorList>
    </citation>
    <scope>NUCLEOTIDE SEQUENCE</scope>
</reference>